<dbReference type="GO" id="GO:0005829">
    <property type="term" value="C:cytosol"/>
    <property type="evidence" value="ECO:0007669"/>
    <property type="project" value="TreeGrafter"/>
</dbReference>
<organism evidence="7 8">
    <name type="scientific">Trichostrongylus colubriformis</name>
    <name type="common">Black scour worm</name>
    <dbReference type="NCBI Taxonomy" id="6319"/>
    <lineage>
        <taxon>Eukaryota</taxon>
        <taxon>Metazoa</taxon>
        <taxon>Ecdysozoa</taxon>
        <taxon>Nematoda</taxon>
        <taxon>Chromadorea</taxon>
        <taxon>Rhabditida</taxon>
        <taxon>Rhabditina</taxon>
        <taxon>Rhabditomorpha</taxon>
        <taxon>Strongyloidea</taxon>
        <taxon>Trichostrongylidae</taxon>
        <taxon>Trichostrongylus</taxon>
    </lineage>
</organism>
<dbReference type="InterPro" id="IPR016024">
    <property type="entry name" value="ARM-type_fold"/>
</dbReference>
<dbReference type="Pfam" id="PF25151">
    <property type="entry name" value="TPR_Trm732_C"/>
    <property type="match status" value="1"/>
</dbReference>
<dbReference type="InterPro" id="IPR051954">
    <property type="entry name" value="tRNA_methyltransferase_THADA"/>
</dbReference>
<evidence type="ECO:0000259" key="6">
    <source>
        <dbReference type="Pfam" id="PF25151"/>
    </source>
</evidence>
<evidence type="ECO:0000313" key="7">
    <source>
        <dbReference type="EMBL" id="KAK5986010.1"/>
    </source>
</evidence>
<keyword evidence="2" id="KW-0819">tRNA processing</keyword>
<dbReference type="PANTHER" id="PTHR14387">
    <property type="entry name" value="THADA/DEATH RECEPTOR INTERACTING PROTEIN"/>
    <property type="match status" value="1"/>
</dbReference>
<proteinExistence type="inferred from homology"/>
<name>A0AAN8FX31_TRICO</name>
<protein>
    <recommendedName>
        <fullName evidence="3">tRNA (32-2'-O)-methyltransferase regulator THADA</fullName>
    </recommendedName>
</protein>
<dbReference type="Proteomes" id="UP001331761">
    <property type="component" value="Unassembled WGS sequence"/>
</dbReference>
<evidence type="ECO:0000259" key="4">
    <source>
        <dbReference type="Pfam" id="PF10350"/>
    </source>
</evidence>
<dbReference type="InterPro" id="IPR019442">
    <property type="entry name" value="THADA/TRM732_DUF2428"/>
</dbReference>
<dbReference type="Pfam" id="PF10350">
    <property type="entry name" value="DUF2428"/>
    <property type="match status" value="1"/>
</dbReference>
<dbReference type="InterPro" id="IPR056843">
    <property type="entry name" value="THADA-like_TPR"/>
</dbReference>
<dbReference type="Pfam" id="PF25150">
    <property type="entry name" value="TPR_Trm732"/>
    <property type="match status" value="1"/>
</dbReference>
<comment type="similarity">
    <text evidence="1">Belongs to the THADA family.</text>
</comment>
<gene>
    <name evidence="7" type="ORF">GCK32_009334</name>
</gene>
<comment type="caution">
    <text evidence="7">The sequence shown here is derived from an EMBL/GenBank/DDBJ whole genome shotgun (WGS) entry which is preliminary data.</text>
</comment>
<dbReference type="GO" id="GO:0030488">
    <property type="term" value="P:tRNA methylation"/>
    <property type="evidence" value="ECO:0007669"/>
    <property type="project" value="TreeGrafter"/>
</dbReference>
<dbReference type="PANTHER" id="PTHR14387:SF7">
    <property type="entry name" value="THYROID ADENOMA-ASSOCIATED PROTEIN"/>
    <property type="match status" value="1"/>
</dbReference>
<dbReference type="AlphaFoldDB" id="A0AAN8FX31"/>
<keyword evidence="8" id="KW-1185">Reference proteome</keyword>
<evidence type="ECO:0000313" key="8">
    <source>
        <dbReference type="Proteomes" id="UP001331761"/>
    </source>
</evidence>
<feature type="domain" description="tRNA (32-2'-O)-methyltransferase regulator THADA-like TPR repeats region" evidence="5">
    <location>
        <begin position="6"/>
        <end position="211"/>
    </location>
</feature>
<evidence type="ECO:0000259" key="5">
    <source>
        <dbReference type="Pfam" id="PF25150"/>
    </source>
</evidence>
<evidence type="ECO:0000256" key="2">
    <source>
        <dbReference type="ARBA" id="ARBA00022694"/>
    </source>
</evidence>
<sequence>MHVTLLLSCLSSTSNEVRNAVKDRLLPKLIKTKLLKDEFLPLLIEEMKEGSLQFQCLDSLLAVSRFLILSHKQCDSYKYWSDYVPLQTMQYAVLHCNVQVRLAAWNLLCEHPQRTRTFTVDDLQLIRVFIITNMAEQAPAIREKIVAGLKKVLCRMAETSEQFLKGKGGDTDHVEHYNDLIRTILSLSFDSLSLGANFCRRIMALSILQCFYVKDTMRPNGKICDFWAPSVSALFFDQLNLCSTVTLRQFATLVSCLDDSFQLCQIMALDILKSLPVVEGFDFDAFKNETIDMMRSIRSHNTLVTGYRMQFYVHFNPTSTRELLYYLVNVCETNTKAAKDSLLNITHCSIHPWMNTIALLLEDLDFSQMSSDDARWWKQFLQQRLIPLCFDVAAVVTPAVHSMSPEGYIPEDTLMKMADSSAGGNQVQLAAEVSQVLLVCCWRAHKHVSAILAWAVVKLCPQSILTSEEVHRIGAFYWLQLTECKHCGAFETAVEGFSSLCTYLWRSDDPTLPKPVEWLREILDALDGKKDLQNLCSTRRSAGVPHLVATILATEPLNHPSQSLKVAMTSLLEMSRKSVAYRIHSLNVLKAIFSSAALGERVTAAIELACRVAVSGCSATTWPERNAAAQLAAALRARIFGVAHKGQRGLHVDPKNRQSAYEFFSRFPSLYSYLFEQLCASEDEFSVYPILIFLTHLFPSNVGVTAMVETNASEIPLNFPLAPFIPAMLRVLLWCRAEKLRRLTVAALTAIATPKLTSILEIDRSGHVVAEISTILSKLADSAIWMKW</sequence>
<accession>A0AAN8FX31</accession>
<evidence type="ECO:0000256" key="3">
    <source>
        <dbReference type="ARBA" id="ARBA00035698"/>
    </source>
</evidence>
<evidence type="ECO:0000256" key="1">
    <source>
        <dbReference type="ARBA" id="ARBA00010409"/>
    </source>
</evidence>
<dbReference type="InterPro" id="IPR056842">
    <property type="entry name" value="THADA-like_TPR_C"/>
</dbReference>
<dbReference type="EMBL" id="WIXE01001088">
    <property type="protein sequence ID" value="KAK5986010.1"/>
    <property type="molecule type" value="Genomic_DNA"/>
</dbReference>
<feature type="domain" description="tRNA (32-2'-O)-methyltransferase regulator THADA-like C-terminal TPR repeats region" evidence="6">
    <location>
        <begin position="625"/>
        <end position="754"/>
    </location>
</feature>
<dbReference type="SUPFAM" id="SSF48371">
    <property type="entry name" value="ARM repeat"/>
    <property type="match status" value="1"/>
</dbReference>
<reference evidence="7 8" key="1">
    <citation type="submission" date="2019-10" db="EMBL/GenBank/DDBJ databases">
        <title>Assembly and Annotation for the nematode Trichostrongylus colubriformis.</title>
        <authorList>
            <person name="Martin J."/>
        </authorList>
    </citation>
    <scope>NUCLEOTIDE SEQUENCE [LARGE SCALE GENOMIC DNA]</scope>
    <source>
        <strain evidence="7">G859</strain>
        <tissue evidence="7">Whole worm</tissue>
    </source>
</reference>
<feature type="domain" description="DUF2428" evidence="4">
    <location>
        <begin position="381"/>
        <end position="622"/>
    </location>
</feature>